<feature type="domain" description="NADH:flavin oxidoreductase/NADH oxidase N-terminal" evidence="10">
    <location>
        <begin position="2"/>
        <end position="322"/>
    </location>
</feature>
<reference evidence="12" key="1">
    <citation type="submission" date="2023-03" db="EMBL/GenBank/DDBJ databases">
        <title>Stygiobacter electus gen. nov., sp. nov., facultatively anaerobic thermotolerant bacterium of the class Ignavibacteria from a well of Yessentuki mineral water deposit.</title>
        <authorList>
            <person name="Podosokorskaya O.A."/>
            <person name="Elcheninov A.G."/>
            <person name="Petrova N.F."/>
            <person name="Zavarzina D.G."/>
            <person name="Kublanov I.V."/>
            <person name="Merkel A.Y."/>
        </authorList>
    </citation>
    <scope>NUCLEOTIDE SEQUENCE</scope>
    <source>
        <strain evidence="12">09-Me</strain>
    </source>
</reference>
<evidence type="ECO:0000256" key="6">
    <source>
        <dbReference type="ARBA" id="ARBA00022723"/>
    </source>
</evidence>
<comment type="cofactor">
    <cofactor evidence="1">
        <name>FMN</name>
        <dbReference type="ChEBI" id="CHEBI:58210"/>
    </cofactor>
</comment>
<evidence type="ECO:0000256" key="9">
    <source>
        <dbReference type="ARBA" id="ARBA00023014"/>
    </source>
</evidence>
<dbReference type="PANTHER" id="PTHR42917">
    <property type="entry name" value="2,4-DIENOYL-COA REDUCTASE"/>
    <property type="match status" value="1"/>
</dbReference>
<evidence type="ECO:0000259" key="11">
    <source>
        <dbReference type="Pfam" id="PF07992"/>
    </source>
</evidence>
<comment type="caution">
    <text evidence="12">The sequence shown here is derived from an EMBL/GenBank/DDBJ whole genome shotgun (WGS) entry which is preliminary data.</text>
</comment>
<dbReference type="PANTHER" id="PTHR42917:SF2">
    <property type="entry name" value="2,4-DIENOYL-COA REDUCTASE [(2E)-ENOYL-COA-PRODUCING]"/>
    <property type="match status" value="1"/>
</dbReference>
<keyword evidence="9" id="KW-0411">Iron-sulfur</keyword>
<dbReference type="RefSeq" id="WP_321537020.1">
    <property type="nucleotide sequence ID" value="NZ_JARGDL010000033.1"/>
</dbReference>
<dbReference type="SUPFAM" id="SSF51395">
    <property type="entry name" value="FMN-linked oxidoreductases"/>
    <property type="match status" value="1"/>
</dbReference>
<keyword evidence="8" id="KW-0408">Iron</keyword>
<keyword evidence="4" id="KW-0285">Flavoprotein</keyword>
<dbReference type="GO" id="GO:0046872">
    <property type="term" value="F:metal ion binding"/>
    <property type="evidence" value="ECO:0007669"/>
    <property type="project" value="UniProtKB-KW"/>
</dbReference>
<comment type="similarity">
    <text evidence="3">In the N-terminal section; belongs to the NADH:flavin oxidoreductase/NADH oxidase family.</text>
</comment>
<dbReference type="GO" id="GO:0016491">
    <property type="term" value="F:oxidoreductase activity"/>
    <property type="evidence" value="ECO:0007669"/>
    <property type="project" value="UniProtKB-KW"/>
</dbReference>
<dbReference type="CDD" id="cd02803">
    <property type="entry name" value="OYE_like_FMN_family"/>
    <property type="match status" value="1"/>
</dbReference>
<dbReference type="InterPro" id="IPR013785">
    <property type="entry name" value="Aldolase_TIM"/>
</dbReference>
<dbReference type="Gene3D" id="3.40.50.720">
    <property type="entry name" value="NAD(P)-binding Rossmann-like Domain"/>
    <property type="match status" value="1"/>
</dbReference>
<dbReference type="Pfam" id="PF00724">
    <property type="entry name" value="Oxidored_FMN"/>
    <property type="match status" value="1"/>
</dbReference>
<evidence type="ECO:0000256" key="3">
    <source>
        <dbReference type="ARBA" id="ARBA00011048"/>
    </source>
</evidence>
<dbReference type="AlphaFoldDB" id="A0AAE3TF96"/>
<evidence type="ECO:0000256" key="8">
    <source>
        <dbReference type="ARBA" id="ARBA00023004"/>
    </source>
</evidence>
<feature type="domain" description="FAD/NAD(P)-binding" evidence="11">
    <location>
        <begin position="370"/>
        <end position="596"/>
    </location>
</feature>
<gene>
    <name evidence="12" type="ORF">P0M35_13875</name>
</gene>
<accession>A0AAE3TF96</accession>
<dbReference type="Proteomes" id="UP001221302">
    <property type="component" value="Unassembled WGS sequence"/>
</dbReference>
<dbReference type="Gene3D" id="3.20.20.70">
    <property type="entry name" value="Aldolase class I"/>
    <property type="match status" value="1"/>
</dbReference>
<dbReference type="InterPro" id="IPR051793">
    <property type="entry name" value="NADH:flavin_oxidoreductase"/>
</dbReference>
<keyword evidence="7" id="KW-0560">Oxidoreductase</keyword>
<dbReference type="InterPro" id="IPR036188">
    <property type="entry name" value="FAD/NAD-bd_sf"/>
</dbReference>
<evidence type="ECO:0000256" key="4">
    <source>
        <dbReference type="ARBA" id="ARBA00022630"/>
    </source>
</evidence>
<dbReference type="SUPFAM" id="SSF51905">
    <property type="entry name" value="FAD/NAD(P)-binding domain"/>
    <property type="match status" value="1"/>
</dbReference>
<keyword evidence="13" id="KW-1185">Reference proteome</keyword>
<evidence type="ECO:0000259" key="10">
    <source>
        <dbReference type="Pfam" id="PF00724"/>
    </source>
</evidence>
<evidence type="ECO:0000313" key="12">
    <source>
        <dbReference type="EMBL" id="MDF1613247.1"/>
    </source>
</evidence>
<dbReference type="GO" id="GO:0010181">
    <property type="term" value="F:FMN binding"/>
    <property type="evidence" value="ECO:0007669"/>
    <property type="project" value="InterPro"/>
</dbReference>
<name>A0AAE3TF96_9BACT</name>
<dbReference type="PRINTS" id="PR00368">
    <property type="entry name" value="FADPNR"/>
</dbReference>
<keyword evidence="5" id="KW-0288">FMN</keyword>
<organism evidence="12 13">
    <name type="scientific">Stygiobacter electus</name>
    <dbReference type="NCBI Taxonomy" id="3032292"/>
    <lineage>
        <taxon>Bacteria</taxon>
        <taxon>Pseudomonadati</taxon>
        <taxon>Ignavibacteriota</taxon>
        <taxon>Ignavibacteria</taxon>
        <taxon>Ignavibacteriales</taxon>
        <taxon>Melioribacteraceae</taxon>
        <taxon>Stygiobacter</taxon>
    </lineage>
</organism>
<dbReference type="EMBL" id="JARGDL010000033">
    <property type="protein sequence ID" value="MDF1613247.1"/>
    <property type="molecule type" value="Genomic_DNA"/>
</dbReference>
<comment type="cofactor">
    <cofactor evidence="2">
        <name>[4Fe-4S] cluster</name>
        <dbReference type="ChEBI" id="CHEBI:49883"/>
    </cofactor>
</comment>
<evidence type="ECO:0000256" key="2">
    <source>
        <dbReference type="ARBA" id="ARBA00001966"/>
    </source>
</evidence>
<evidence type="ECO:0000256" key="1">
    <source>
        <dbReference type="ARBA" id="ARBA00001917"/>
    </source>
</evidence>
<evidence type="ECO:0000313" key="13">
    <source>
        <dbReference type="Proteomes" id="UP001221302"/>
    </source>
</evidence>
<evidence type="ECO:0000256" key="5">
    <source>
        <dbReference type="ARBA" id="ARBA00022643"/>
    </source>
</evidence>
<dbReference type="Pfam" id="PF07992">
    <property type="entry name" value="Pyr_redox_2"/>
    <property type="match status" value="1"/>
</dbReference>
<dbReference type="GO" id="GO:0051536">
    <property type="term" value="F:iron-sulfur cluster binding"/>
    <property type="evidence" value="ECO:0007669"/>
    <property type="project" value="UniProtKB-KW"/>
</dbReference>
<proteinExistence type="inferred from homology"/>
<keyword evidence="6" id="KW-0479">Metal-binding</keyword>
<dbReference type="InterPro" id="IPR001155">
    <property type="entry name" value="OxRdtase_FMN_N"/>
</dbReference>
<dbReference type="Gene3D" id="3.50.50.60">
    <property type="entry name" value="FAD/NAD(P)-binding domain"/>
    <property type="match status" value="1"/>
</dbReference>
<dbReference type="InterPro" id="IPR023753">
    <property type="entry name" value="FAD/NAD-binding_dom"/>
</dbReference>
<protein>
    <submittedName>
        <fullName evidence="12">NAD(P)/FAD-dependent oxidoreductase</fullName>
    </submittedName>
</protein>
<sequence length="625" mass="69602">MKLGIINLRNNFFMSPVKTGYGDAEGNISERHLAFWDKRSKHVAAVIFEQFFIDKKVRELPTQIGIDDDNKIDGHKKLVDVVHQNGAKAVAHINHPGRMANPKLPGNIYLSASDIECPNGGQKPKSLSIDEIKLVQQQYIDAAIRAEKAGYDFIELQFGLGYLIAQFISPNSNKRNDDYGGSFENRLRFGLEILRGIKSSVSLPIIVRLSGDEKYEGGLTINETVEIAKTLEQEKIAALHITSGDACMSPPWYYQHHFIPKGKTWELAKKIKENNSLPVITVGQVNEPEDIEEILSNNAADFIAVGRALIADPDFVGKYLKQVEGRIRPCSSCLTGCLGRIKIGKGLQCEINPLVGRELEEITPAEVQKNYAVVGGGLAGMQATLALKQRGHKVTLFEKDKLGGQFNFAPLPSQKHSLQKQIDYFVDEIKDNKIEVINKEATAEDLIEKYDGVIIAAGSKPFIPPIEGLKEYHWAEILYEFNLPKEKNVLVIGGGLIGVEIANTLVDYGNKVIIVEALEDIARDMEMVTRKLNLMKLQKNNVVVYTNKKVSLIRNKSVMLKSKNVFEDFWINDIDVIVVATGMRPNKELIEQLENKIPYYVVGDADKVGDAVSAIQSGFFIAKEL</sequence>
<evidence type="ECO:0000256" key="7">
    <source>
        <dbReference type="ARBA" id="ARBA00023002"/>
    </source>
</evidence>